<evidence type="ECO:0000313" key="2">
    <source>
        <dbReference type="Proteomes" id="UP000002029"/>
    </source>
</evidence>
<gene>
    <name evidence="1" type="ordered locus">Sros_3659</name>
</gene>
<evidence type="ECO:0000313" key="1">
    <source>
        <dbReference type="EMBL" id="ACZ86588.1"/>
    </source>
</evidence>
<proteinExistence type="predicted"/>
<name>D2AS61_STRRD</name>
<dbReference type="AlphaFoldDB" id="D2AS61"/>
<dbReference type="RefSeq" id="WP_012890331.1">
    <property type="nucleotide sequence ID" value="NC_013595.1"/>
</dbReference>
<keyword evidence="2" id="KW-1185">Reference proteome</keyword>
<organism evidence="1 2">
    <name type="scientific">Streptosporangium roseum (strain ATCC 12428 / DSM 43021 / JCM 3005 / KCTC 9067 / NCIMB 10171 / NRRL 2505 / NI 9100)</name>
    <dbReference type="NCBI Taxonomy" id="479432"/>
    <lineage>
        <taxon>Bacteria</taxon>
        <taxon>Bacillati</taxon>
        <taxon>Actinomycetota</taxon>
        <taxon>Actinomycetes</taxon>
        <taxon>Streptosporangiales</taxon>
        <taxon>Streptosporangiaceae</taxon>
        <taxon>Streptosporangium</taxon>
    </lineage>
</organism>
<dbReference type="InterPro" id="IPR029058">
    <property type="entry name" value="AB_hydrolase_fold"/>
</dbReference>
<dbReference type="EMBL" id="CP001814">
    <property type="protein sequence ID" value="ACZ86588.1"/>
    <property type="molecule type" value="Genomic_DNA"/>
</dbReference>
<dbReference type="SUPFAM" id="SSF53474">
    <property type="entry name" value="alpha/beta-Hydrolases"/>
    <property type="match status" value="1"/>
</dbReference>
<dbReference type="KEGG" id="sro:Sros_3659"/>
<evidence type="ECO:0008006" key="3">
    <source>
        <dbReference type="Google" id="ProtNLM"/>
    </source>
</evidence>
<dbReference type="Proteomes" id="UP000002029">
    <property type="component" value="Chromosome"/>
</dbReference>
<dbReference type="HOGENOM" id="CLU_1098034_0_0_11"/>
<dbReference type="Gene3D" id="3.40.50.1820">
    <property type="entry name" value="alpha/beta hydrolase"/>
    <property type="match status" value="1"/>
</dbReference>
<sequence>MRPIESPATIVRFEFSTQTPPVSFRPLSDRFGARVDHVVDPLEHSGLHEEVVPVDAQARHWAAVAQSLGGPPYLLLGHCSAVSLVRATLRRLPAHVSGRAVVFDPSVPTSATVADLMRETTRKYCADAGWVEEIIPSARPEAAGFPAEFATALARRLLTEHGLPADIAADLAARQARWISYCAGASAEPDDGENEDRIVVVLTDETEERCGPAGAAIRIAGGLPAAIGSAELYRRLRHSPGSPTRRTEGEPWT</sequence>
<protein>
    <recommendedName>
        <fullName evidence="3">AB hydrolase-1 domain-containing protein</fullName>
    </recommendedName>
</protein>
<dbReference type="STRING" id="479432.Sros_3659"/>
<accession>D2AS61</accession>
<reference evidence="1 2" key="1">
    <citation type="journal article" date="2010" name="Stand. Genomic Sci.">
        <title>Complete genome sequence of Streptosporangium roseum type strain (NI 9100).</title>
        <authorList>
            <person name="Nolan M."/>
            <person name="Sikorski J."/>
            <person name="Jando M."/>
            <person name="Lucas S."/>
            <person name="Lapidus A."/>
            <person name="Glavina Del Rio T."/>
            <person name="Chen F."/>
            <person name="Tice H."/>
            <person name="Pitluck S."/>
            <person name="Cheng J.F."/>
            <person name="Chertkov O."/>
            <person name="Sims D."/>
            <person name="Meincke L."/>
            <person name="Brettin T."/>
            <person name="Han C."/>
            <person name="Detter J.C."/>
            <person name="Bruce D."/>
            <person name="Goodwin L."/>
            <person name="Land M."/>
            <person name="Hauser L."/>
            <person name="Chang Y.J."/>
            <person name="Jeffries C.D."/>
            <person name="Ivanova N."/>
            <person name="Mavromatis K."/>
            <person name="Mikhailova N."/>
            <person name="Chen A."/>
            <person name="Palaniappan K."/>
            <person name="Chain P."/>
            <person name="Rohde M."/>
            <person name="Goker M."/>
            <person name="Bristow J."/>
            <person name="Eisen J.A."/>
            <person name="Markowitz V."/>
            <person name="Hugenholtz P."/>
            <person name="Kyrpides N.C."/>
            <person name="Klenk H.P."/>
        </authorList>
    </citation>
    <scope>NUCLEOTIDE SEQUENCE [LARGE SCALE GENOMIC DNA]</scope>
    <source>
        <strain evidence="2">ATCC 12428 / DSM 43021 / JCM 3005 / NI 9100</strain>
    </source>
</reference>